<evidence type="ECO:0000313" key="13">
    <source>
        <dbReference type="EMBL" id="APB30822.1"/>
    </source>
</evidence>
<gene>
    <name evidence="13" type="ORF">BHY08_02655</name>
</gene>
<protein>
    <recommendedName>
        <fullName evidence="4">Farnesyl diphosphate synthase</fullName>
        <ecNumber evidence="3">2.5.1.10</ecNumber>
    </recommendedName>
    <alternativeName>
        <fullName evidence="10">(2E,6E)-farnesyl diphosphate synthase</fullName>
    </alternativeName>
    <alternativeName>
        <fullName evidence="9">Geranyltranstransferase</fullName>
    </alternativeName>
</protein>
<evidence type="ECO:0000256" key="12">
    <source>
        <dbReference type="RuleBase" id="RU004466"/>
    </source>
</evidence>
<name>A0A1J0A4H1_9ENTE</name>
<sequence>MSTYTDFVTRHAPIIEQTICTFLKKETIGEDLYDSMNYSVKAGGKKFRPLLFLATLSLVGYPITNEEYKVASSLEMIHTYSLIHDDLPAMDDDDLRRGKPTNHKQFGEAMAILAGDGLLTESFHLLSSAKIEATKLVKLVEILSSSAGTKGMIAGQVEDIEAEEQSVSLAELQLIHEKKTGALIKSAVEMACVLASVSPIIESELMTYATSVGIAFQIRDDLLDVIGDEDVIGKHVGSDEKLNKSTYVSLLGLEEAKEAFYTQCDIAKEALRRTKIELGIDNTQTLLDEILKELKEI</sequence>
<keyword evidence="5 12" id="KW-0808">Transferase</keyword>
<comment type="cofactor">
    <cofactor evidence="1">
        <name>Mg(2+)</name>
        <dbReference type="ChEBI" id="CHEBI:18420"/>
    </cofactor>
</comment>
<evidence type="ECO:0000256" key="2">
    <source>
        <dbReference type="ARBA" id="ARBA00006706"/>
    </source>
</evidence>
<evidence type="ECO:0000256" key="3">
    <source>
        <dbReference type="ARBA" id="ARBA00012439"/>
    </source>
</evidence>
<keyword evidence="6" id="KW-0479">Metal-binding</keyword>
<dbReference type="SFLD" id="SFLDS00005">
    <property type="entry name" value="Isoprenoid_Synthase_Type_I"/>
    <property type="match status" value="1"/>
</dbReference>
<dbReference type="Gene3D" id="1.10.600.10">
    <property type="entry name" value="Farnesyl Diphosphate Synthase"/>
    <property type="match status" value="1"/>
</dbReference>
<reference evidence="13 14" key="1">
    <citation type="submission" date="2016-09" db="EMBL/GenBank/DDBJ databases">
        <title>Vagococcus teuberi sp. nov., isolated from the Malian artisanal sour milk fene.</title>
        <authorList>
            <person name="Wullschleger S."/>
            <person name="Seifert C."/>
            <person name="Baumgartner S."/>
            <person name="Lacroix C."/>
            <person name="Bonfoh B."/>
            <person name="Stevens M.J."/>
            <person name="Meile L."/>
        </authorList>
    </citation>
    <scope>NUCLEOTIDE SEQUENCE [LARGE SCALE GENOMIC DNA]</scope>
    <source>
        <strain evidence="13 14">DSM 21459</strain>
    </source>
</reference>
<dbReference type="SFLD" id="SFLDG01017">
    <property type="entry name" value="Polyprenyl_Transferase_Like"/>
    <property type="match status" value="1"/>
</dbReference>
<evidence type="ECO:0000256" key="6">
    <source>
        <dbReference type="ARBA" id="ARBA00022723"/>
    </source>
</evidence>
<dbReference type="GO" id="GO:0046872">
    <property type="term" value="F:metal ion binding"/>
    <property type="evidence" value="ECO:0007669"/>
    <property type="project" value="UniProtKB-KW"/>
</dbReference>
<evidence type="ECO:0000256" key="1">
    <source>
        <dbReference type="ARBA" id="ARBA00001946"/>
    </source>
</evidence>
<evidence type="ECO:0000256" key="4">
    <source>
        <dbReference type="ARBA" id="ARBA00015100"/>
    </source>
</evidence>
<dbReference type="PANTHER" id="PTHR43281:SF1">
    <property type="entry name" value="FARNESYL DIPHOSPHATE SYNTHASE"/>
    <property type="match status" value="1"/>
</dbReference>
<dbReference type="EC" id="2.5.1.10" evidence="3"/>
<evidence type="ECO:0000256" key="7">
    <source>
        <dbReference type="ARBA" id="ARBA00022842"/>
    </source>
</evidence>
<dbReference type="EMBL" id="CP017267">
    <property type="protein sequence ID" value="APB30822.1"/>
    <property type="molecule type" value="Genomic_DNA"/>
</dbReference>
<dbReference type="CDD" id="cd00685">
    <property type="entry name" value="Trans_IPPS_HT"/>
    <property type="match status" value="1"/>
</dbReference>
<dbReference type="GO" id="GO:0005737">
    <property type="term" value="C:cytoplasm"/>
    <property type="evidence" value="ECO:0007669"/>
    <property type="project" value="UniProtKB-ARBA"/>
</dbReference>
<evidence type="ECO:0000256" key="9">
    <source>
        <dbReference type="ARBA" id="ARBA00032380"/>
    </source>
</evidence>
<evidence type="ECO:0000256" key="8">
    <source>
        <dbReference type="ARBA" id="ARBA00023229"/>
    </source>
</evidence>
<evidence type="ECO:0000256" key="10">
    <source>
        <dbReference type="ARBA" id="ARBA00032873"/>
    </source>
</evidence>
<keyword evidence="7" id="KW-0460">Magnesium</keyword>
<comment type="catalytic activity">
    <reaction evidence="11">
        <text>isopentenyl diphosphate + (2E)-geranyl diphosphate = (2E,6E)-farnesyl diphosphate + diphosphate</text>
        <dbReference type="Rhea" id="RHEA:19361"/>
        <dbReference type="ChEBI" id="CHEBI:33019"/>
        <dbReference type="ChEBI" id="CHEBI:58057"/>
        <dbReference type="ChEBI" id="CHEBI:128769"/>
        <dbReference type="ChEBI" id="CHEBI:175763"/>
        <dbReference type="EC" id="2.5.1.10"/>
    </reaction>
</comment>
<dbReference type="InterPro" id="IPR033749">
    <property type="entry name" value="Polyprenyl_synt_CS"/>
</dbReference>
<keyword evidence="14" id="KW-1185">Reference proteome</keyword>
<dbReference type="AlphaFoldDB" id="A0A1J0A4H1"/>
<dbReference type="KEGG" id="vte:BHY08_02655"/>
<dbReference type="GO" id="GO:0004337">
    <property type="term" value="F:(2E,6E)-farnesyl diphosphate synthase activity"/>
    <property type="evidence" value="ECO:0007669"/>
    <property type="project" value="UniProtKB-EC"/>
</dbReference>
<dbReference type="NCBIfam" id="NF045485">
    <property type="entry name" value="FPPsyn"/>
    <property type="match status" value="1"/>
</dbReference>
<dbReference type="InterPro" id="IPR000092">
    <property type="entry name" value="Polyprenyl_synt"/>
</dbReference>
<accession>A0A1J0A4H1</accession>
<dbReference type="PROSITE" id="PS00723">
    <property type="entry name" value="POLYPRENYL_SYNTHASE_1"/>
    <property type="match status" value="1"/>
</dbReference>
<keyword evidence="8" id="KW-0414">Isoprene biosynthesis</keyword>
<dbReference type="PROSITE" id="PS00444">
    <property type="entry name" value="POLYPRENYL_SYNTHASE_2"/>
    <property type="match status" value="1"/>
</dbReference>
<evidence type="ECO:0000313" key="14">
    <source>
        <dbReference type="Proteomes" id="UP000191200"/>
    </source>
</evidence>
<dbReference type="Proteomes" id="UP000191200">
    <property type="component" value="Chromosome"/>
</dbReference>
<dbReference type="FunFam" id="1.10.600.10:FF:000001">
    <property type="entry name" value="Geranylgeranyl diphosphate synthase"/>
    <property type="match status" value="1"/>
</dbReference>
<dbReference type="InterPro" id="IPR053378">
    <property type="entry name" value="Prenyl_diphosphate_synthase"/>
</dbReference>
<evidence type="ECO:0000256" key="5">
    <source>
        <dbReference type="ARBA" id="ARBA00022679"/>
    </source>
</evidence>
<dbReference type="GO" id="GO:0016114">
    <property type="term" value="P:terpenoid biosynthetic process"/>
    <property type="evidence" value="ECO:0007669"/>
    <property type="project" value="UniProtKB-ARBA"/>
</dbReference>
<evidence type="ECO:0000256" key="11">
    <source>
        <dbReference type="ARBA" id="ARBA00049399"/>
    </source>
</evidence>
<dbReference type="STRING" id="519472.BHY08_02655"/>
<dbReference type="OrthoDB" id="9805316at2"/>
<comment type="similarity">
    <text evidence="2 12">Belongs to the FPP/GGPP synthase family.</text>
</comment>
<proteinExistence type="inferred from homology"/>
<dbReference type="RefSeq" id="WP_071456398.1">
    <property type="nucleotide sequence ID" value="NZ_CP017267.1"/>
</dbReference>
<organism evidence="13 14">
    <name type="scientific">Vagococcus teuberi</name>
    <dbReference type="NCBI Taxonomy" id="519472"/>
    <lineage>
        <taxon>Bacteria</taxon>
        <taxon>Bacillati</taxon>
        <taxon>Bacillota</taxon>
        <taxon>Bacilli</taxon>
        <taxon>Lactobacillales</taxon>
        <taxon>Enterococcaceae</taxon>
        <taxon>Vagococcus</taxon>
    </lineage>
</organism>
<dbReference type="InterPro" id="IPR008949">
    <property type="entry name" value="Isoprenoid_synthase_dom_sf"/>
</dbReference>
<dbReference type="SUPFAM" id="SSF48576">
    <property type="entry name" value="Terpenoid synthases"/>
    <property type="match status" value="1"/>
</dbReference>
<dbReference type="PANTHER" id="PTHR43281">
    <property type="entry name" value="FARNESYL DIPHOSPHATE SYNTHASE"/>
    <property type="match status" value="1"/>
</dbReference>
<dbReference type="Pfam" id="PF00348">
    <property type="entry name" value="polyprenyl_synt"/>
    <property type="match status" value="1"/>
</dbReference>